<proteinExistence type="predicted"/>
<accession>A0A556VAU9</accession>
<feature type="compositionally biased region" description="Basic and acidic residues" evidence="1">
    <location>
        <begin position="44"/>
        <end position="59"/>
    </location>
</feature>
<evidence type="ECO:0000313" key="2">
    <source>
        <dbReference type="EMBL" id="TTE81790.1"/>
    </source>
</evidence>
<evidence type="ECO:0000256" key="1">
    <source>
        <dbReference type="SAM" id="MobiDB-lite"/>
    </source>
</evidence>
<dbReference type="GO" id="GO:0003677">
    <property type="term" value="F:DNA binding"/>
    <property type="evidence" value="ECO:0007669"/>
    <property type="project" value="UniProtKB-KW"/>
</dbReference>
<feature type="region of interest" description="Disordered" evidence="1">
    <location>
        <begin position="30"/>
        <end position="95"/>
    </location>
</feature>
<name>A0A556VAU9_BAGYA</name>
<reference evidence="2 3" key="1">
    <citation type="journal article" date="2019" name="Genome Biol. Evol.">
        <title>Whole-Genome Sequencing of the Giant Devil Catfish, Bagarius yarrelli.</title>
        <authorList>
            <person name="Jiang W."/>
            <person name="Lv Y."/>
            <person name="Cheng L."/>
            <person name="Yang K."/>
            <person name="Chao B."/>
            <person name="Wang X."/>
            <person name="Li Y."/>
            <person name="Pan X."/>
            <person name="You X."/>
            <person name="Zhang Y."/>
            <person name="Yang J."/>
            <person name="Li J."/>
            <person name="Zhang X."/>
            <person name="Liu S."/>
            <person name="Sun C."/>
            <person name="Yang J."/>
            <person name="Shi Q."/>
        </authorList>
    </citation>
    <scope>NUCLEOTIDE SEQUENCE [LARGE SCALE GENOMIC DNA]</scope>
    <source>
        <strain evidence="2">JWS20170419001</strain>
        <tissue evidence="2">Muscle</tissue>
    </source>
</reference>
<comment type="caution">
    <text evidence="2">The sequence shown here is derived from an EMBL/GenBank/DDBJ whole genome shotgun (WGS) entry which is preliminary data.</text>
</comment>
<gene>
    <name evidence="2" type="ORF">Baya_15000</name>
</gene>
<dbReference type="EMBL" id="VCAZ01000191">
    <property type="protein sequence ID" value="TTE81790.1"/>
    <property type="molecule type" value="Genomic_DNA"/>
</dbReference>
<feature type="compositionally biased region" description="Polar residues" evidence="1">
    <location>
        <begin position="74"/>
        <end position="83"/>
    </location>
</feature>
<evidence type="ECO:0000313" key="3">
    <source>
        <dbReference type="Proteomes" id="UP000319801"/>
    </source>
</evidence>
<keyword evidence="3" id="KW-1185">Reference proteome</keyword>
<keyword evidence="2" id="KW-0371">Homeobox</keyword>
<sequence length="95" mass="10625">MNLDRIVNDAARLPPARDMASAFHAHVARDTLEHTSSESSDTETAEKERIVEQRNEDGKTWTIRRRRNSGGSGHTSRASSCRSSRLHFSETGTQT</sequence>
<dbReference type="Proteomes" id="UP000319801">
    <property type="component" value="Unassembled WGS sequence"/>
</dbReference>
<dbReference type="AlphaFoldDB" id="A0A556VAU9"/>
<organism evidence="2 3">
    <name type="scientific">Bagarius yarrelli</name>
    <name type="common">Goonch</name>
    <name type="synonym">Bagrus yarrelli</name>
    <dbReference type="NCBI Taxonomy" id="175774"/>
    <lineage>
        <taxon>Eukaryota</taxon>
        <taxon>Metazoa</taxon>
        <taxon>Chordata</taxon>
        <taxon>Craniata</taxon>
        <taxon>Vertebrata</taxon>
        <taxon>Euteleostomi</taxon>
        <taxon>Actinopterygii</taxon>
        <taxon>Neopterygii</taxon>
        <taxon>Teleostei</taxon>
        <taxon>Ostariophysi</taxon>
        <taxon>Siluriformes</taxon>
        <taxon>Sisoridae</taxon>
        <taxon>Sisorinae</taxon>
        <taxon>Bagarius</taxon>
    </lineage>
</organism>
<keyword evidence="2" id="KW-0238">DNA-binding</keyword>
<protein>
    <submittedName>
        <fullName evidence="2">Pituitary homeobox 1</fullName>
    </submittedName>
</protein>